<sequence>MEESLRLAVPSNSPGGLEATRSDHFGHCDAFTLIDISDGKIIQSVIVPNQDHGAGGCMVPVQFLRDQNVDAIVVGGIGARPLQGFAEVGIAVYYAANNSVKTVQEAVDGIIKGSFPLIRPDQACSGHGNCH</sequence>
<name>A0A915U1K7_9BACT</name>
<keyword evidence="3" id="KW-1185">Reference proteome</keyword>
<dbReference type="InterPro" id="IPR036105">
    <property type="entry name" value="DiNase_FeMo-co_biosyn_sf"/>
</dbReference>
<dbReference type="RefSeq" id="WP_267928735.1">
    <property type="nucleotide sequence ID" value="NZ_AP024233.1"/>
</dbReference>
<dbReference type="InterPro" id="IPR051840">
    <property type="entry name" value="NifX/NifY_domain"/>
</dbReference>
<protein>
    <submittedName>
        <fullName evidence="2">Dinitrogenase iron-molybdenum cofactor biosynthesis</fullName>
    </submittedName>
</protein>
<gene>
    <name evidence="2" type="ORF">GF1_12130</name>
</gene>
<dbReference type="Proteomes" id="UP001063350">
    <property type="component" value="Chromosome"/>
</dbReference>
<dbReference type="PANTHER" id="PTHR33937">
    <property type="entry name" value="IRON-MOLYBDENUM PROTEIN-RELATED-RELATED"/>
    <property type="match status" value="1"/>
</dbReference>
<dbReference type="CDD" id="cd00851">
    <property type="entry name" value="MTH1175"/>
    <property type="match status" value="1"/>
</dbReference>
<dbReference type="Gene3D" id="3.30.420.130">
    <property type="entry name" value="Dinitrogenase iron-molybdenum cofactor biosynthesis domain"/>
    <property type="match status" value="1"/>
</dbReference>
<dbReference type="InterPro" id="IPR033913">
    <property type="entry name" value="MTH1175_dom"/>
</dbReference>
<dbReference type="AlphaFoldDB" id="A0A915U1K7"/>
<evidence type="ECO:0000313" key="2">
    <source>
        <dbReference type="EMBL" id="BCO08837.1"/>
    </source>
</evidence>
<dbReference type="EMBL" id="AP024233">
    <property type="protein sequence ID" value="BCO08837.1"/>
    <property type="molecule type" value="Genomic_DNA"/>
</dbReference>
<dbReference type="Pfam" id="PF02579">
    <property type="entry name" value="Nitro_FeMo-Co"/>
    <property type="match status" value="1"/>
</dbReference>
<dbReference type="SUPFAM" id="SSF53146">
    <property type="entry name" value="Nitrogenase accessory factor-like"/>
    <property type="match status" value="1"/>
</dbReference>
<dbReference type="PANTHER" id="PTHR33937:SF2">
    <property type="entry name" value="DINITROGENASE IRON-MOLYBDENUM COFACTOR BIOSYNTHESIS DOMAIN-CONTAINING PROTEIN"/>
    <property type="match status" value="1"/>
</dbReference>
<evidence type="ECO:0000313" key="3">
    <source>
        <dbReference type="Proteomes" id="UP001063350"/>
    </source>
</evidence>
<feature type="domain" description="Dinitrogenase iron-molybdenum cofactor biosynthesis" evidence="1">
    <location>
        <begin position="19"/>
        <end position="106"/>
    </location>
</feature>
<dbReference type="KEGG" id="ddu:GF1_12130"/>
<evidence type="ECO:0000259" key="1">
    <source>
        <dbReference type="Pfam" id="PF02579"/>
    </source>
</evidence>
<dbReference type="InterPro" id="IPR003731">
    <property type="entry name" value="Di-Nase_FeMo-co_biosynth"/>
</dbReference>
<organism evidence="2 3">
    <name type="scientific">Desulfolithobacter dissulfuricans</name>
    <dbReference type="NCBI Taxonomy" id="2795293"/>
    <lineage>
        <taxon>Bacteria</taxon>
        <taxon>Pseudomonadati</taxon>
        <taxon>Thermodesulfobacteriota</taxon>
        <taxon>Desulfobulbia</taxon>
        <taxon>Desulfobulbales</taxon>
        <taxon>Desulfobulbaceae</taxon>
        <taxon>Desulfolithobacter</taxon>
    </lineage>
</organism>
<proteinExistence type="predicted"/>
<accession>A0A915U1K7</accession>
<reference evidence="2" key="1">
    <citation type="submission" date="2020-12" db="EMBL/GenBank/DDBJ databases">
        <title>Desulfobium dissulfuricans gen. nov., sp. nov., a novel mesophilic, sulfate-reducing bacterium isolated from a deep-sea hydrothermal vent.</title>
        <authorList>
            <person name="Hashimoto Y."/>
            <person name="Tame A."/>
            <person name="Sawayama S."/>
            <person name="Miyazaki J."/>
            <person name="Takai K."/>
            <person name="Nakagawa S."/>
        </authorList>
    </citation>
    <scope>NUCLEOTIDE SEQUENCE</scope>
    <source>
        <strain evidence="2">GF1</strain>
    </source>
</reference>